<gene>
    <name evidence="2" type="ORF">HTAM1171_LOCUS4385</name>
</gene>
<protein>
    <submittedName>
        <fullName evidence="2">Uncharacterized protein</fullName>
    </submittedName>
</protein>
<reference evidence="2" key="1">
    <citation type="submission" date="2021-01" db="EMBL/GenBank/DDBJ databases">
        <authorList>
            <person name="Corre E."/>
            <person name="Pelletier E."/>
            <person name="Niang G."/>
            <person name="Scheremetjew M."/>
            <person name="Finn R."/>
            <person name="Kale V."/>
            <person name="Holt S."/>
            <person name="Cochrane G."/>
            <person name="Meng A."/>
            <person name="Brown T."/>
            <person name="Cohen L."/>
        </authorList>
    </citation>
    <scope>NUCLEOTIDE SEQUENCE</scope>
    <source>
        <strain evidence="2">CCMP826</strain>
    </source>
</reference>
<sequence>MTLLDALRAGGFEFPDLENGGGDDKVLDADSVQLCQRKNQLSRRLRLARRQAAQAAGNGSGGKEKKIQKNVGGADTGTQQQKATKGQSKPNPALDEDSKARMQILMRHSHLSEEQARRFIGKSGADNIGGPASGVEGAAASNKRKAIQEAAQALLEEEATHRDQVEPFLKRKASGKSGEETIDYSATDREINAKENDMDLAAGRHNRIAKNHPLFAAQQQALFAQQRLGQVPMAAAVAPGKGGQEGNNGRVWGGNNTQQSTNAINASQAEAAAALPAAVASLQRLTGNGAGLFPGLNLPGGPGALGAFGGTNDTSGFGAQQMPTPGTFLLGGGPAPFGPMIGGGPGAAAHLQPQVPDNSNKPPTSNLIAGIGLEPKPEQKNTSDSASVASSASSHLAKQAESLGLSREQLQSVLLSGGINKSILDGVFRGH</sequence>
<proteinExistence type="predicted"/>
<feature type="compositionally biased region" description="Low complexity" evidence="1">
    <location>
        <begin position="383"/>
        <end position="393"/>
    </location>
</feature>
<dbReference type="AlphaFoldDB" id="A0A7S2MHZ9"/>
<feature type="region of interest" description="Disordered" evidence="1">
    <location>
        <begin position="43"/>
        <end position="95"/>
    </location>
</feature>
<evidence type="ECO:0000256" key="1">
    <source>
        <dbReference type="SAM" id="MobiDB-lite"/>
    </source>
</evidence>
<feature type="compositionally biased region" description="Polar residues" evidence="1">
    <location>
        <begin position="355"/>
        <end position="367"/>
    </location>
</feature>
<feature type="compositionally biased region" description="Low complexity" evidence="1">
    <location>
        <begin position="72"/>
        <end position="87"/>
    </location>
</feature>
<accession>A0A7S2MHZ9</accession>
<name>A0A7S2MHZ9_9STRA</name>
<evidence type="ECO:0000313" key="2">
    <source>
        <dbReference type="EMBL" id="CAD9484661.1"/>
    </source>
</evidence>
<dbReference type="EMBL" id="HBGV01007189">
    <property type="protein sequence ID" value="CAD9484661.1"/>
    <property type="molecule type" value="Transcribed_RNA"/>
</dbReference>
<organism evidence="2">
    <name type="scientific">Helicotheca tamesis</name>
    <dbReference type="NCBI Taxonomy" id="374047"/>
    <lineage>
        <taxon>Eukaryota</taxon>
        <taxon>Sar</taxon>
        <taxon>Stramenopiles</taxon>
        <taxon>Ochrophyta</taxon>
        <taxon>Bacillariophyta</taxon>
        <taxon>Mediophyceae</taxon>
        <taxon>Lithodesmiophycidae</taxon>
        <taxon>Lithodesmiales</taxon>
        <taxon>Lithodesmiaceae</taxon>
        <taxon>Helicotheca</taxon>
    </lineage>
</organism>
<feature type="region of interest" description="Disordered" evidence="1">
    <location>
        <begin position="335"/>
        <end position="393"/>
    </location>
</feature>
<feature type="compositionally biased region" description="Gly residues" evidence="1">
    <location>
        <begin position="335"/>
        <end position="346"/>
    </location>
</feature>